<accession>A0A8X6ITP5</accession>
<proteinExistence type="predicted"/>
<evidence type="ECO:0000313" key="1">
    <source>
        <dbReference type="EMBL" id="GFS59487.1"/>
    </source>
</evidence>
<dbReference type="EMBL" id="BMAV01027453">
    <property type="protein sequence ID" value="GFS59487.1"/>
    <property type="molecule type" value="Genomic_DNA"/>
</dbReference>
<keyword evidence="2" id="KW-1185">Reference proteome</keyword>
<evidence type="ECO:0000313" key="2">
    <source>
        <dbReference type="Proteomes" id="UP000886998"/>
    </source>
</evidence>
<dbReference type="Proteomes" id="UP000886998">
    <property type="component" value="Unassembled WGS sequence"/>
</dbReference>
<protein>
    <submittedName>
        <fullName evidence="1">Uncharacterized protein</fullName>
    </submittedName>
</protein>
<name>A0A8X6ITP5_9ARAC</name>
<gene>
    <name evidence="1" type="ORF">TNIN_374331</name>
</gene>
<dbReference type="AlphaFoldDB" id="A0A8X6ITP5"/>
<comment type="caution">
    <text evidence="1">The sequence shown here is derived from an EMBL/GenBank/DDBJ whole genome shotgun (WGS) entry which is preliminary data.</text>
</comment>
<sequence length="93" mass="10257">MVQYHSPVGVCVSNAFPLMPLGSEAFPLDSVSQCHSRWCSGLNAIRVGVRGPFPLEFVSQRNSRYYPWFNGIPLGIRGPMAVPLVYVVQCTPC</sequence>
<organism evidence="1 2">
    <name type="scientific">Trichonephila inaurata madagascariensis</name>
    <dbReference type="NCBI Taxonomy" id="2747483"/>
    <lineage>
        <taxon>Eukaryota</taxon>
        <taxon>Metazoa</taxon>
        <taxon>Ecdysozoa</taxon>
        <taxon>Arthropoda</taxon>
        <taxon>Chelicerata</taxon>
        <taxon>Arachnida</taxon>
        <taxon>Araneae</taxon>
        <taxon>Araneomorphae</taxon>
        <taxon>Entelegynae</taxon>
        <taxon>Araneoidea</taxon>
        <taxon>Nephilidae</taxon>
        <taxon>Trichonephila</taxon>
        <taxon>Trichonephila inaurata</taxon>
    </lineage>
</organism>
<reference evidence="1" key="1">
    <citation type="submission" date="2020-08" db="EMBL/GenBank/DDBJ databases">
        <title>Multicomponent nature underlies the extraordinary mechanical properties of spider dragline silk.</title>
        <authorList>
            <person name="Kono N."/>
            <person name="Nakamura H."/>
            <person name="Mori M."/>
            <person name="Yoshida Y."/>
            <person name="Ohtoshi R."/>
            <person name="Malay A.D."/>
            <person name="Moran D.A.P."/>
            <person name="Tomita M."/>
            <person name="Numata K."/>
            <person name="Arakawa K."/>
        </authorList>
    </citation>
    <scope>NUCLEOTIDE SEQUENCE</scope>
</reference>